<evidence type="ECO:0000256" key="1">
    <source>
        <dbReference type="SAM" id="MobiDB-lite"/>
    </source>
</evidence>
<dbReference type="OrthoDB" id="667577at2759"/>
<comment type="caution">
    <text evidence="2">The sequence shown here is derived from an EMBL/GenBank/DDBJ whole genome shotgun (WGS) entry which is preliminary data.</text>
</comment>
<feature type="region of interest" description="Disordered" evidence="1">
    <location>
        <begin position="1"/>
        <end position="37"/>
    </location>
</feature>
<feature type="compositionally biased region" description="Basic and acidic residues" evidence="1">
    <location>
        <begin position="69"/>
        <end position="82"/>
    </location>
</feature>
<reference evidence="2 3" key="1">
    <citation type="submission" date="2019-02" db="EMBL/GenBank/DDBJ databases">
        <title>Genome sequencing of the rare red list fungi Dentipellis fragilis.</title>
        <authorList>
            <person name="Buettner E."/>
            <person name="Kellner H."/>
        </authorList>
    </citation>
    <scope>NUCLEOTIDE SEQUENCE [LARGE SCALE GENOMIC DNA]</scope>
    <source>
        <strain evidence="2 3">DSM 105465</strain>
    </source>
</reference>
<proteinExistence type="predicted"/>
<dbReference type="CDD" id="cd00084">
    <property type="entry name" value="HMG-box_SF"/>
    <property type="match status" value="1"/>
</dbReference>
<dbReference type="Gene3D" id="1.10.30.10">
    <property type="entry name" value="High mobility group box domain"/>
    <property type="match status" value="1"/>
</dbReference>
<dbReference type="InterPro" id="IPR036910">
    <property type="entry name" value="HMG_box_dom_sf"/>
</dbReference>
<evidence type="ECO:0000313" key="2">
    <source>
        <dbReference type="EMBL" id="TFY53484.1"/>
    </source>
</evidence>
<evidence type="ECO:0000313" key="3">
    <source>
        <dbReference type="Proteomes" id="UP000298327"/>
    </source>
</evidence>
<evidence type="ECO:0008006" key="4">
    <source>
        <dbReference type="Google" id="ProtNLM"/>
    </source>
</evidence>
<accession>A0A4Y9XT72</accession>
<dbReference type="EMBL" id="SEOQ01001144">
    <property type="protein sequence ID" value="TFY53484.1"/>
    <property type="molecule type" value="Genomic_DNA"/>
</dbReference>
<protein>
    <recommendedName>
        <fullName evidence="4">HMG box domain-containing protein</fullName>
    </recommendedName>
</protein>
<feature type="compositionally biased region" description="Basic and acidic residues" evidence="1">
    <location>
        <begin position="51"/>
        <end position="61"/>
    </location>
</feature>
<dbReference type="SUPFAM" id="SSF47095">
    <property type="entry name" value="HMG-box"/>
    <property type="match status" value="1"/>
</dbReference>
<organism evidence="2 3">
    <name type="scientific">Dentipellis fragilis</name>
    <dbReference type="NCBI Taxonomy" id="205917"/>
    <lineage>
        <taxon>Eukaryota</taxon>
        <taxon>Fungi</taxon>
        <taxon>Dikarya</taxon>
        <taxon>Basidiomycota</taxon>
        <taxon>Agaricomycotina</taxon>
        <taxon>Agaricomycetes</taxon>
        <taxon>Russulales</taxon>
        <taxon>Hericiaceae</taxon>
        <taxon>Dentipellis</taxon>
    </lineage>
</organism>
<feature type="region of interest" description="Disordered" evidence="1">
    <location>
        <begin position="50"/>
        <end position="105"/>
    </location>
</feature>
<keyword evidence="3" id="KW-1185">Reference proteome</keyword>
<sequence>MARTATETTTKAASRRANNKTSKDGAPKAKRAPTPYNLFVQANMKPWLEANKGKSVKEAMKHIGSMWKDAPENPNRGKEPKAKKPAKAKKAASPEPPQVEPSSDD</sequence>
<name>A0A4Y9XT72_9AGAM</name>
<feature type="compositionally biased region" description="Low complexity" evidence="1">
    <location>
        <begin position="1"/>
        <end position="12"/>
    </location>
</feature>
<gene>
    <name evidence="2" type="ORF">EVG20_g10093</name>
</gene>
<dbReference type="AlphaFoldDB" id="A0A4Y9XT72"/>
<dbReference type="Proteomes" id="UP000298327">
    <property type="component" value="Unassembled WGS sequence"/>
</dbReference>